<name>A0A345PJT0_9BACI</name>
<dbReference type="PANTHER" id="PTHR37806:SF1">
    <property type="entry name" value="PEPTIDASE C39-LIKE DOMAIN-CONTAINING PROTEIN"/>
    <property type="match status" value="1"/>
</dbReference>
<evidence type="ECO:0000313" key="4">
    <source>
        <dbReference type="Proteomes" id="UP000253908"/>
    </source>
</evidence>
<evidence type="ECO:0000259" key="1">
    <source>
        <dbReference type="Pfam" id="PF13529"/>
    </source>
</evidence>
<evidence type="ECO:0000259" key="2">
    <source>
        <dbReference type="Pfam" id="PF17802"/>
    </source>
</evidence>
<dbReference type="RefSeq" id="WP_114917547.1">
    <property type="nucleotide sequence ID" value="NZ_CP024848.1"/>
</dbReference>
<accession>A0A345PJT0</accession>
<evidence type="ECO:0008006" key="5">
    <source>
        <dbReference type="Google" id="ProtNLM"/>
    </source>
</evidence>
<dbReference type="Pfam" id="PF13529">
    <property type="entry name" value="Peptidase_C39_2"/>
    <property type="match status" value="1"/>
</dbReference>
<dbReference type="AlphaFoldDB" id="A0A345PJT0"/>
<dbReference type="InterPro" id="IPR041033">
    <property type="entry name" value="SpaA_PFL_dom_1"/>
</dbReference>
<dbReference type="PANTHER" id="PTHR37806">
    <property type="entry name" value="LMO0724 PROTEIN"/>
    <property type="match status" value="1"/>
</dbReference>
<feature type="domain" description="SpaA-like prealbumin fold" evidence="2">
    <location>
        <begin position="43"/>
        <end position="127"/>
    </location>
</feature>
<dbReference type="Proteomes" id="UP000253908">
    <property type="component" value="Chromosome"/>
</dbReference>
<dbReference type="InterPro" id="IPR013783">
    <property type="entry name" value="Ig-like_fold"/>
</dbReference>
<dbReference type="Pfam" id="PF17802">
    <property type="entry name" value="SpaA"/>
    <property type="match status" value="1"/>
</dbReference>
<dbReference type="InterPro" id="IPR039564">
    <property type="entry name" value="Peptidase_C39-like"/>
</dbReference>
<organism evidence="3 4">
    <name type="scientific">Oceanobacillus zhaokaii</name>
    <dbReference type="NCBI Taxonomy" id="2052660"/>
    <lineage>
        <taxon>Bacteria</taxon>
        <taxon>Bacillati</taxon>
        <taxon>Bacillota</taxon>
        <taxon>Bacilli</taxon>
        <taxon>Bacillales</taxon>
        <taxon>Bacillaceae</taxon>
        <taxon>Oceanobacillus</taxon>
    </lineage>
</organism>
<dbReference type="KEGG" id="ocn:CUC15_15555"/>
<dbReference type="Gene3D" id="3.90.70.10">
    <property type="entry name" value="Cysteine proteinases"/>
    <property type="match status" value="1"/>
</dbReference>
<proteinExistence type="predicted"/>
<feature type="domain" description="Peptidase C39-like" evidence="1">
    <location>
        <begin position="152"/>
        <end position="320"/>
    </location>
</feature>
<reference evidence="4" key="1">
    <citation type="submission" date="2017-11" db="EMBL/GenBank/DDBJ databases">
        <authorList>
            <person name="Zhu W."/>
        </authorList>
    </citation>
    <scope>NUCLEOTIDE SEQUENCE [LARGE SCALE GENOMIC DNA]</scope>
    <source>
        <strain evidence="4">160</strain>
    </source>
</reference>
<dbReference type="EMBL" id="CP024848">
    <property type="protein sequence ID" value="AXI10260.1"/>
    <property type="molecule type" value="Genomic_DNA"/>
</dbReference>
<evidence type="ECO:0000313" key="3">
    <source>
        <dbReference type="EMBL" id="AXI10260.1"/>
    </source>
</evidence>
<sequence>MKLIIRNTILFFLLFLGIFIAGTQGDKVYAMIADFLEQDSGVLTVVSVDAQRGYPIKNSKFQIIDAEKNEVIEVIETSIDGVATTSLLPLSRNYYVQQTNVLEPYQLNTDQHELMLSSENNRITIENNVPGFIKDYKRTEEKDIEVTSVQLPVESILQTPELPNGCEVTALAAVLDYYGYETNKLELADKYMPKIAFTRSNNKLVGADPHQAYAGNPRSEQQGFFSYAEPIVHTAERYFAVNNDESHTVKNINGSSEQDIYQLLSEGIPVIMWTTVDMKEPRVNYSWYIKGTTEKINVPTNSHTVVLTGFKDDNVFAMDPLKGHVTYQAEHLFNIFEQAGGHAMIVY</sequence>
<gene>
    <name evidence="3" type="ORF">CUC15_15555</name>
</gene>
<protein>
    <recommendedName>
        <fullName evidence="5">Peptidase C39-like domain-containing protein</fullName>
    </recommendedName>
</protein>
<dbReference type="Gene3D" id="2.60.40.10">
    <property type="entry name" value="Immunoglobulins"/>
    <property type="match status" value="1"/>
</dbReference>
<keyword evidence="4" id="KW-1185">Reference proteome</keyword>
<dbReference type="OrthoDB" id="1164310at2"/>